<gene>
    <name evidence="3" type="primary">LOC121102934</name>
</gene>
<reference evidence="3" key="1">
    <citation type="submission" date="2025-08" db="UniProtKB">
        <authorList>
            <consortium name="RefSeq"/>
        </authorList>
    </citation>
    <scope>IDENTIFICATION</scope>
    <source>
        <tissue evidence="3">Whole blood</tissue>
    </source>
</reference>
<keyword evidence="2" id="KW-1185">Reference proteome</keyword>
<name>A0A8M1G4M5_URSMA</name>
<proteinExistence type="predicted"/>
<dbReference type="KEGG" id="umr:121102934"/>
<dbReference type="RefSeq" id="XP_040487214.1">
    <property type="nucleotide sequence ID" value="XM_040631280.1"/>
</dbReference>
<dbReference type="Proteomes" id="UP000261680">
    <property type="component" value="Unplaced"/>
</dbReference>
<dbReference type="GeneID" id="121102934"/>
<evidence type="ECO:0000313" key="3">
    <source>
        <dbReference type="RefSeq" id="XP_040487214.1"/>
    </source>
</evidence>
<feature type="region of interest" description="Disordered" evidence="1">
    <location>
        <begin position="22"/>
        <end position="74"/>
    </location>
</feature>
<evidence type="ECO:0000256" key="1">
    <source>
        <dbReference type="SAM" id="MobiDB-lite"/>
    </source>
</evidence>
<feature type="compositionally biased region" description="Basic and acidic residues" evidence="1">
    <location>
        <begin position="51"/>
        <end position="67"/>
    </location>
</feature>
<dbReference type="AlphaFoldDB" id="A0A8M1G4M5"/>
<protein>
    <submittedName>
        <fullName evidence="3">Uncharacterized protein LOC121102934</fullName>
    </submittedName>
</protein>
<evidence type="ECO:0000313" key="2">
    <source>
        <dbReference type="Proteomes" id="UP000261680"/>
    </source>
</evidence>
<sequence length="262" mass="29083">MRQSLFLWTVVLPLGDPKKSLTRPVGFFSSKQSPPPRDSTTHRTSVNVRPLHPDRSSGLSQRHDSRKPQAPAPNSWRWSDWVWARLPQRPGYSPHTVTRAPGLYRVLGSQVLTPFPTLRLSFGRRIHSTTCPFPEPCPPATLSLLYFLGLLLVSEIIWHLSFSDLLKLIMPSRSIHVVTNGHSSSFFMAESLAASAETPSPFVSLGERWAACVPCLLDIPLQRMSTCTCIFQIGVFISFGSRRSGLLAEDHNLPSPASTSSV</sequence>
<accession>A0A8M1G4M5</accession>
<organism evidence="2 3">
    <name type="scientific">Ursus maritimus</name>
    <name type="common">Polar bear</name>
    <name type="synonym">Thalarctos maritimus</name>
    <dbReference type="NCBI Taxonomy" id="29073"/>
    <lineage>
        <taxon>Eukaryota</taxon>
        <taxon>Metazoa</taxon>
        <taxon>Chordata</taxon>
        <taxon>Craniata</taxon>
        <taxon>Vertebrata</taxon>
        <taxon>Euteleostomi</taxon>
        <taxon>Mammalia</taxon>
        <taxon>Eutheria</taxon>
        <taxon>Laurasiatheria</taxon>
        <taxon>Carnivora</taxon>
        <taxon>Caniformia</taxon>
        <taxon>Ursidae</taxon>
        <taxon>Ursus</taxon>
    </lineage>
</organism>